<gene>
    <name evidence="6" type="ORF">HK105_200806</name>
</gene>
<dbReference type="InterPro" id="IPR011006">
    <property type="entry name" value="CheY-like_superfamily"/>
</dbReference>
<dbReference type="Proteomes" id="UP001527925">
    <property type="component" value="Unassembled WGS sequence"/>
</dbReference>
<dbReference type="Gene3D" id="3.30.450.40">
    <property type="match status" value="1"/>
</dbReference>
<feature type="compositionally biased region" description="Pro residues" evidence="3">
    <location>
        <begin position="743"/>
        <end position="762"/>
    </location>
</feature>
<accession>A0ABR4NK97</accession>
<dbReference type="SMART" id="SM00448">
    <property type="entry name" value="REC"/>
    <property type="match status" value="1"/>
</dbReference>
<name>A0ABR4NK97_9FUNG</name>
<dbReference type="PANTHER" id="PTHR45339:SF5">
    <property type="entry name" value="HISTIDINE KINASE"/>
    <property type="match status" value="1"/>
</dbReference>
<keyword evidence="7" id="KW-1185">Reference proteome</keyword>
<evidence type="ECO:0000256" key="2">
    <source>
        <dbReference type="PROSITE-ProRule" id="PRU00169"/>
    </source>
</evidence>
<dbReference type="PANTHER" id="PTHR45339">
    <property type="entry name" value="HYBRID SIGNAL TRANSDUCTION HISTIDINE KINASE J"/>
    <property type="match status" value="1"/>
</dbReference>
<dbReference type="Gene3D" id="3.40.50.2300">
    <property type="match status" value="1"/>
</dbReference>
<feature type="domain" description="Response regulatory" evidence="5">
    <location>
        <begin position="784"/>
        <end position="926"/>
    </location>
</feature>
<dbReference type="CDD" id="cd17546">
    <property type="entry name" value="REC_hyHK_CKI1_RcsC-like"/>
    <property type="match status" value="1"/>
</dbReference>
<evidence type="ECO:0000256" key="1">
    <source>
        <dbReference type="ARBA" id="ARBA00022553"/>
    </source>
</evidence>
<reference evidence="6 7" key="1">
    <citation type="submission" date="2023-09" db="EMBL/GenBank/DDBJ databases">
        <title>Pangenome analysis of Batrachochytrium dendrobatidis and related Chytrids.</title>
        <authorList>
            <person name="Yacoub M.N."/>
            <person name="Stajich J.E."/>
            <person name="James T.Y."/>
        </authorList>
    </citation>
    <scope>NUCLEOTIDE SEQUENCE [LARGE SCALE GENOMIC DNA]</scope>
    <source>
        <strain evidence="6 7">JEL0888</strain>
    </source>
</reference>
<feature type="domain" description="Phytochrome chromophore attachment site" evidence="4">
    <location>
        <begin position="80"/>
        <end position="232"/>
    </location>
</feature>
<organism evidence="6 7">
    <name type="scientific">Polyrhizophydium stewartii</name>
    <dbReference type="NCBI Taxonomy" id="2732419"/>
    <lineage>
        <taxon>Eukaryota</taxon>
        <taxon>Fungi</taxon>
        <taxon>Fungi incertae sedis</taxon>
        <taxon>Chytridiomycota</taxon>
        <taxon>Chytridiomycota incertae sedis</taxon>
        <taxon>Chytridiomycetes</taxon>
        <taxon>Rhizophydiales</taxon>
        <taxon>Rhizophydiales incertae sedis</taxon>
        <taxon>Polyrhizophydium</taxon>
    </lineage>
</organism>
<dbReference type="SUPFAM" id="SSF55781">
    <property type="entry name" value="GAF domain-like"/>
    <property type="match status" value="1"/>
</dbReference>
<keyword evidence="1 2" id="KW-0597">Phosphoprotein</keyword>
<sequence>MAAGLAPPALPATFTISASDPALVPSPFATEGPSLHTFPTLASDFYLGAGTLMHFIQTLDGALAIQRPYSRLISFCCRFLRLFCGLERCVFLKFDENMVGIAERTDVDPDAAHLFRKADKGQPVDISPEDWRRTMTAQCCTKTWLDVAAEPCPLIGSPDLADLDVGRALMSLPSTRSHAEYLLRMNVKSTMIFNIVASADLLGIFALHGLRPTSQPFRSRQVLRIITQLLSSHIEIADLHRRMGNHMLGLPCMLRVQSSLNNIECFQRADTSLVRINRAPSHVWYGRGDSTSMCSCTASPSRPQEPLISDNFNIAFIACLLCDMLNAFEADAGLISLGSESRILVNDATSGRPGQGTDTTASGEPRTAAHADRVHLARIQTQLEAVVAFLRKARFTTLFHTHRANVDLRSERIRRVLPEHSMCQGVQDLLRACFDAFEAYPGMMLVPLSSDGSSFLVFLRARKPMGIRLISTSPKDITSMCSEWADYEQSLARMVQLTASRLADERLRSPLPEESWRQTINHHLLTPLHAIINMAECALDEVMRRSTTTDVLGRLQGVRDGSKSLVPLMHDLLHFLQSKPGELAFRQEPYHLGEAVKNAAKTLVASICGTFGLDLDLALDDSLSDVIVVGDISKLRQIIWNQCSVVVVNTDKASRLRLMVSQEQKSCESISVLISAGCPGSDWLPRPAGERRKSQCPFGECSEYALLEELVKFRKGIMSYDAPSRSLLVRLELPLEAQRKVGPLPPPTPQPPLSRPTTPLPAPAKATGRAKPREADDGTKPPLHIIVAEDNEINRRILCKRLGSHTVAMACDGSACVQIFDQMLLGQQPQDSSGDRRTAAQPSYESTPPCDLVLMDIQMPVCDGIRATEQIRALEARHGLVRTPIIGVSASVSLNDWQRCREAGMDGFVPKPTDFKIVSAMIEDVRSGFVRLAAPTRHLSATHTQAGWFGRGVPMVS</sequence>
<comment type="caution">
    <text evidence="6">The sequence shown here is derived from an EMBL/GenBank/DDBJ whole genome shotgun (WGS) entry which is preliminary data.</text>
</comment>
<evidence type="ECO:0000259" key="5">
    <source>
        <dbReference type="PROSITE" id="PS50110"/>
    </source>
</evidence>
<dbReference type="Pfam" id="PF00072">
    <property type="entry name" value="Response_reg"/>
    <property type="match status" value="1"/>
</dbReference>
<dbReference type="PROSITE" id="PS50110">
    <property type="entry name" value="RESPONSE_REGULATORY"/>
    <property type="match status" value="1"/>
</dbReference>
<dbReference type="InterPro" id="IPR016132">
    <property type="entry name" value="Phyto_chromo_attachment"/>
</dbReference>
<feature type="modified residue" description="4-aspartylphosphate" evidence="2">
    <location>
        <position position="856"/>
    </location>
</feature>
<feature type="region of interest" description="Disordered" evidence="3">
    <location>
        <begin position="739"/>
        <end position="781"/>
    </location>
</feature>
<protein>
    <submittedName>
        <fullName evidence="6">Uncharacterized protein</fullName>
    </submittedName>
</protein>
<dbReference type="InterPro" id="IPR029016">
    <property type="entry name" value="GAF-like_dom_sf"/>
</dbReference>
<dbReference type="SUPFAM" id="SSF52172">
    <property type="entry name" value="CheY-like"/>
    <property type="match status" value="1"/>
</dbReference>
<evidence type="ECO:0000256" key="3">
    <source>
        <dbReference type="SAM" id="MobiDB-lite"/>
    </source>
</evidence>
<evidence type="ECO:0000313" key="6">
    <source>
        <dbReference type="EMBL" id="KAL2919889.1"/>
    </source>
</evidence>
<feature type="region of interest" description="Disordered" evidence="3">
    <location>
        <begin position="346"/>
        <end position="367"/>
    </location>
</feature>
<evidence type="ECO:0000313" key="7">
    <source>
        <dbReference type="Proteomes" id="UP001527925"/>
    </source>
</evidence>
<evidence type="ECO:0000259" key="4">
    <source>
        <dbReference type="PROSITE" id="PS50046"/>
    </source>
</evidence>
<dbReference type="InterPro" id="IPR001789">
    <property type="entry name" value="Sig_transdc_resp-reg_receiver"/>
</dbReference>
<proteinExistence type="predicted"/>
<dbReference type="PROSITE" id="PS50046">
    <property type="entry name" value="PHYTOCHROME_2"/>
    <property type="match status" value="1"/>
</dbReference>
<dbReference type="EMBL" id="JADGIZ020000002">
    <property type="protein sequence ID" value="KAL2919889.1"/>
    <property type="molecule type" value="Genomic_DNA"/>
</dbReference>